<protein>
    <submittedName>
        <fullName evidence="1">Uncharacterized protein</fullName>
    </submittedName>
</protein>
<organism evidence="1 2">
    <name type="scientific">Dyadobacter linearis</name>
    <dbReference type="NCBI Taxonomy" id="2823330"/>
    <lineage>
        <taxon>Bacteria</taxon>
        <taxon>Pseudomonadati</taxon>
        <taxon>Bacteroidota</taxon>
        <taxon>Cytophagia</taxon>
        <taxon>Cytophagales</taxon>
        <taxon>Spirosomataceae</taxon>
        <taxon>Dyadobacter</taxon>
    </lineage>
</organism>
<evidence type="ECO:0000313" key="2">
    <source>
        <dbReference type="Proteomes" id="UP000679725"/>
    </source>
</evidence>
<dbReference type="RefSeq" id="WP_215234693.1">
    <property type="nucleotide sequence ID" value="NZ_CAJRAU010000004.1"/>
</dbReference>
<evidence type="ECO:0000313" key="1">
    <source>
        <dbReference type="EMBL" id="CAG5071287.1"/>
    </source>
</evidence>
<comment type="caution">
    <text evidence="1">The sequence shown here is derived from an EMBL/GenBank/DDBJ whole genome shotgun (WGS) entry which is preliminary data.</text>
</comment>
<gene>
    <name evidence="1" type="ORF">DYBT9623_03385</name>
</gene>
<sequence length="282" mass="32449">MSDTIKHRLWEIIGRNTSDAESEWLEQKGTSAPLELMTAFVAAPRFLSKKIIETTDEDKWELNTEVPGFSVENWSLVRLSRVWLVTQLDPSDKEEYVKNVDTLFDTAEMNELVALYSALPLLSYPEQWLFRATDAVRSNMGFVFDAIAFHNPYPEKHFNELAWNQLVLKTIFNDKPIHLIEGLQNRMNEKLAVTLSDFAHERWAAGRSVPPQVWRLVSRYMTPTILADMQYLYNSENREDQKAAALACSESSLINANYLLAKYTDLEKAVKSGVLTWAELEH</sequence>
<dbReference type="InterPro" id="IPR047715">
    <property type="entry name" value="EboA_dom"/>
</dbReference>
<accession>A0ABM8USW8</accession>
<reference evidence="1 2" key="1">
    <citation type="submission" date="2021-04" db="EMBL/GenBank/DDBJ databases">
        <authorList>
            <person name="Rodrigo-Torres L."/>
            <person name="Arahal R. D."/>
            <person name="Lucena T."/>
        </authorList>
    </citation>
    <scope>NUCLEOTIDE SEQUENCE [LARGE SCALE GENOMIC DNA]</scope>
    <source>
        <strain evidence="1 2">CECT 9623</strain>
    </source>
</reference>
<dbReference type="EMBL" id="CAJRAU010000004">
    <property type="protein sequence ID" value="CAG5071287.1"/>
    <property type="molecule type" value="Genomic_DNA"/>
</dbReference>
<dbReference type="NCBIfam" id="NF035938">
    <property type="entry name" value="EboA_domain"/>
    <property type="match status" value="1"/>
</dbReference>
<proteinExistence type="predicted"/>
<name>A0ABM8USW8_9BACT</name>
<dbReference type="Proteomes" id="UP000679725">
    <property type="component" value="Unassembled WGS sequence"/>
</dbReference>
<keyword evidence="2" id="KW-1185">Reference proteome</keyword>